<proteinExistence type="predicted"/>
<organism evidence="3 4">
    <name type="scientific">Spirosoma linguale (strain ATCC 33905 / DSM 74 / LMG 10896 / Claus 1)</name>
    <dbReference type="NCBI Taxonomy" id="504472"/>
    <lineage>
        <taxon>Bacteria</taxon>
        <taxon>Pseudomonadati</taxon>
        <taxon>Bacteroidota</taxon>
        <taxon>Cytophagia</taxon>
        <taxon>Cytophagales</taxon>
        <taxon>Cytophagaceae</taxon>
        <taxon>Spirosoma</taxon>
    </lineage>
</organism>
<dbReference type="HOGENOM" id="CLU_579889_0_0_10"/>
<evidence type="ECO:0000259" key="2">
    <source>
        <dbReference type="Pfam" id="PF13101"/>
    </source>
</evidence>
<dbReference type="InterPro" id="IPR025222">
    <property type="entry name" value="DUF3945"/>
</dbReference>
<name>D2QV20_SPILD</name>
<geneLocation type="plasmid" evidence="3 4">
    <name>pSLIN01</name>
</geneLocation>
<sequence>MQIRPIATTQGWGSIAQQMLDLVGEAFIKEIRQQLASDEPVEGSIQYVSEMDSTTQPASIELRFENTSHAQHLYHRLANDRQLDVYCTLSSSVRSTINQSKPCDTQKEQGIDIYIFNDQSAVELTDERYRRDEPLFFPAMRAISWQKPVLLVGDPDCPTEMNLYRLGYREAIKMPETILYRHYDPNMPLVGYGYADRQFHLTVFNKGQSPRVVSIPDNLLGTGQLVNLRLSSPVSTESMVVSPLGEKPIVNRQVQPVVGEARYPDSLLKQATRQFAVELTGENAKRLLNGQKTDVVKTGDGSIGKLYVLNTPDNGPQLVLQDVQHKLTLKESYLGHTFSDKDKANLHKYGDMGRVAELVDKQSGQKFTGFIGVDKDTKTLTVLRADVIRPKIERMSHLKGVTLNGLQKQRLIEGKAVRLDNMTSKAGTAFSAYVRVSAASRGLRFDHIPNGTPEKNGSKIAPDTSGKHNTD</sequence>
<protein>
    <recommendedName>
        <fullName evidence="2">DUF3945 domain-containing protein</fullName>
    </recommendedName>
</protein>
<dbReference type="KEGG" id="sli:Slin_6696"/>
<dbReference type="Pfam" id="PF13101">
    <property type="entry name" value="DUF3945"/>
    <property type="match status" value="1"/>
</dbReference>
<evidence type="ECO:0000256" key="1">
    <source>
        <dbReference type="SAM" id="MobiDB-lite"/>
    </source>
</evidence>
<feature type="domain" description="DUF3945" evidence="2">
    <location>
        <begin position="399"/>
        <end position="446"/>
    </location>
</feature>
<accession>D2QV20</accession>
<feature type="region of interest" description="Disordered" evidence="1">
    <location>
        <begin position="445"/>
        <end position="471"/>
    </location>
</feature>
<gene>
    <name evidence="3" type="ordered locus">Slin_6696</name>
</gene>
<reference evidence="3 4" key="1">
    <citation type="journal article" date="2010" name="Stand. Genomic Sci.">
        <title>Complete genome sequence of Spirosoma linguale type strain (1).</title>
        <authorList>
            <person name="Lail K."/>
            <person name="Sikorski J."/>
            <person name="Saunders E."/>
            <person name="Lapidus A."/>
            <person name="Glavina Del Rio T."/>
            <person name="Copeland A."/>
            <person name="Tice H."/>
            <person name="Cheng J.-F."/>
            <person name="Lucas S."/>
            <person name="Nolan M."/>
            <person name="Bruce D."/>
            <person name="Goodwin L."/>
            <person name="Pitluck S."/>
            <person name="Ivanova N."/>
            <person name="Mavromatis K."/>
            <person name="Ovchinnikova G."/>
            <person name="Pati A."/>
            <person name="Chen A."/>
            <person name="Palaniappan K."/>
            <person name="Land M."/>
            <person name="Hauser L."/>
            <person name="Chang Y.-J."/>
            <person name="Jeffries C.D."/>
            <person name="Chain P."/>
            <person name="Brettin T."/>
            <person name="Detter J.C."/>
            <person name="Schuetze A."/>
            <person name="Rohde M."/>
            <person name="Tindall B.J."/>
            <person name="Goeker M."/>
            <person name="Bristow J."/>
            <person name="Eisen J.A."/>
            <person name="Markowitz V."/>
            <person name="Hugenholtz P."/>
            <person name="Kyrpides N.C."/>
            <person name="Klenk H.-P."/>
            <person name="Chen F."/>
        </authorList>
    </citation>
    <scope>NUCLEOTIDE SEQUENCE [LARGE SCALE GENOMIC DNA]</scope>
    <source>
        <strain evidence="4">ATCC 33905 / DSM 74 / LMG 10896 / Claus 1</strain>
    </source>
</reference>
<keyword evidence="3" id="KW-0614">Plasmid</keyword>
<dbReference type="Proteomes" id="UP000002028">
    <property type="component" value="Plasmid pSLIN01"/>
</dbReference>
<keyword evidence="4" id="KW-1185">Reference proteome</keyword>
<dbReference type="RefSeq" id="WP_012931134.1">
    <property type="nucleotide sequence ID" value="NC_013731.1"/>
</dbReference>
<evidence type="ECO:0000313" key="4">
    <source>
        <dbReference type="Proteomes" id="UP000002028"/>
    </source>
</evidence>
<dbReference type="AlphaFoldDB" id="D2QV20"/>
<evidence type="ECO:0000313" key="3">
    <source>
        <dbReference type="EMBL" id="ADB42652.1"/>
    </source>
</evidence>
<dbReference type="EMBL" id="CP001770">
    <property type="protein sequence ID" value="ADB42652.1"/>
    <property type="molecule type" value="Genomic_DNA"/>
</dbReference>